<feature type="transmembrane region" description="Helical" evidence="13">
    <location>
        <begin position="142"/>
        <end position="162"/>
    </location>
</feature>
<evidence type="ECO:0000256" key="9">
    <source>
        <dbReference type="ARBA" id="ARBA00022989"/>
    </source>
</evidence>
<keyword evidence="16" id="KW-1185">Reference proteome</keyword>
<dbReference type="InterPro" id="IPR016174">
    <property type="entry name" value="Di-haem_cyt_TM"/>
</dbReference>
<comment type="subcellular location">
    <subcellularLocation>
        <location evidence="2">Cell membrane</location>
        <topology evidence="2">Multi-pass membrane protein</topology>
    </subcellularLocation>
</comment>
<comment type="caution">
    <text evidence="15">The sequence shown here is derived from an EMBL/GenBank/DDBJ whole genome shotgun (WGS) entry which is preliminary data.</text>
</comment>
<accession>A0ABX0XMZ1</accession>
<dbReference type="RefSeq" id="WP_167954003.1">
    <property type="nucleotide sequence ID" value="NZ_JAATJE010000001.1"/>
</dbReference>
<feature type="domain" description="Cytochrome b561 bacterial/Ni-hydrogenase" evidence="14">
    <location>
        <begin position="10"/>
        <end position="176"/>
    </location>
</feature>
<evidence type="ECO:0000256" key="11">
    <source>
        <dbReference type="ARBA" id="ARBA00023136"/>
    </source>
</evidence>
<feature type="transmembrane region" description="Helical" evidence="13">
    <location>
        <begin position="44"/>
        <end position="62"/>
    </location>
</feature>
<keyword evidence="10" id="KW-0408">Iron</keyword>
<reference evidence="15 16" key="1">
    <citation type="submission" date="2020-03" db="EMBL/GenBank/DDBJ databases">
        <title>Genomic Encyclopedia of Type Strains, Phase IV (KMG-IV): sequencing the most valuable type-strain genomes for metagenomic binning, comparative biology and taxonomic classification.</title>
        <authorList>
            <person name="Goeker M."/>
        </authorList>
    </citation>
    <scope>NUCLEOTIDE SEQUENCE [LARGE SCALE GENOMIC DNA]</scope>
    <source>
        <strain evidence="15 16">DSM 27651</strain>
    </source>
</reference>
<evidence type="ECO:0000256" key="7">
    <source>
        <dbReference type="ARBA" id="ARBA00022723"/>
    </source>
</evidence>
<dbReference type="Gene3D" id="1.20.950.20">
    <property type="entry name" value="Transmembrane di-heme cytochromes, Chain C"/>
    <property type="match status" value="1"/>
</dbReference>
<evidence type="ECO:0000256" key="13">
    <source>
        <dbReference type="SAM" id="Phobius"/>
    </source>
</evidence>
<keyword evidence="3" id="KW-0813">Transport</keyword>
<dbReference type="PANTHER" id="PTHR30529:SF1">
    <property type="entry name" value="CYTOCHROME B561 HOMOLOG 2"/>
    <property type="match status" value="1"/>
</dbReference>
<evidence type="ECO:0000256" key="12">
    <source>
        <dbReference type="ARBA" id="ARBA00037975"/>
    </source>
</evidence>
<dbReference type="InterPro" id="IPR052168">
    <property type="entry name" value="Cytochrome_b561_oxidase"/>
</dbReference>
<protein>
    <submittedName>
        <fullName evidence="15">Cytochrome b561</fullName>
    </submittedName>
</protein>
<keyword evidence="4" id="KW-1003">Cell membrane</keyword>
<evidence type="ECO:0000256" key="2">
    <source>
        <dbReference type="ARBA" id="ARBA00004651"/>
    </source>
</evidence>
<dbReference type="InterPro" id="IPR011577">
    <property type="entry name" value="Cyt_b561_bac/Ni-Hgenase"/>
</dbReference>
<keyword evidence="9 13" id="KW-1133">Transmembrane helix</keyword>
<feature type="transmembrane region" description="Helical" evidence="13">
    <location>
        <begin position="12"/>
        <end position="32"/>
    </location>
</feature>
<evidence type="ECO:0000313" key="16">
    <source>
        <dbReference type="Proteomes" id="UP000734218"/>
    </source>
</evidence>
<gene>
    <name evidence="15" type="ORF">GGR88_001586</name>
</gene>
<sequence length="185" mass="20257">MAALRNKTERYNMVAVVLHWLIAALLLWQIWLGFNRSEGNAFDWHKTIGILILVLSVARLVWRLVNPPPSLSGEVAGWERFAAGLNHALFYVVLIGLPLTGWAAVSTGRAAREGATSTSMVGGLDLPLLPLGQGLHDPAESAHVLMVWMTFVLLAIHVAAALKHQFVDRTAAANRMPPFGVRNPR</sequence>
<evidence type="ECO:0000313" key="15">
    <source>
        <dbReference type="EMBL" id="NJC34112.1"/>
    </source>
</evidence>
<evidence type="ECO:0000259" key="14">
    <source>
        <dbReference type="Pfam" id="PF01292"/>
    </source>
</evidence>
<keyword evidence="7" id="KW-0479">Metal-binding</keyword>
<keyword evidence="6 13" id="KW-0812">Transmembrane</keyword>
<evidence type="ECO:0000256" key="8">
    <source>
        <dbReference type="ARBA" id="ARBA00022982"/>
    </source>
</evidence>
<comment type="similarity">
    <text evidence="12">Belongs to the cytochrome b561 family.</text>
</comment>
<evidence type="ECO:0000256" key="4">
    <source>
        <dbReference type="ARBA" id="ARBA00022475"/>
    </source>
</evidence>
<dbReference type="SUPFAM" id="SSF81342">
    <property type="entry name" value="Transmembrane di-heme cytochromes"/>
    <property type="match status" value="1"/>
</dbReference>
<comment type="cofactor">
    <cofactor evidence="1">
        <name>heme b</name>
        <dbReference type="ChEBI" id="CHEBI:60344"/>
    </cofactor>
</comment>
<evidence type="ECO:0000256" key="6">
    <source>
        <dbReference type="ARBA" id="ARBA00022692"/>
    </source>
</evidence>
<dbReference type="Pfam" id="PF01292">
    <property type="entry name" value="Ni_hydr_CYTB"/>
    <property type="match status" value="1"/>
</dbReference>
<name>A0ABX0XMZ1_9SPHN</name>
<dbReference type="PANTHER" id="PTHR30529">
    <property type="entry name" value="CYTOCHROME B561"/>
    <property type="match status" value="1"/>
</dbReference>
<keyword evidence="11 13" id="KW-0472">Membrane</keyword>
<evidence type="ECO:0000256" key="10">
    <source>
        <dbReference type="ARBA" id="ARBA00023004"/>
    </source>
</evidence>
<evidence type="ECO:0000256" key="5">
    <source>
        <dbReference type="ARBA" id="ARBA00022617"/>
    </source>
</evidence>
<feature type="transmembrane region" description="Helical" evidence="13">
    <location>
        <begin position="83"/>
        <end position="105"/>
    </location>
</feature>
<dbReference type="EMBL" id="JAATJE010000001">
    <property type="protein sequence ID" value="NJC34112.1"/>
    <property type="molecule type" value="Genomic_DNA"/>
</dbReference>
<proteinExistence type="inferred from homology"/>
<evidence type="ECO:0000256" key="1">
    <source>
        <dbReference type="ARBA" id="ARBA00001970"/>
    </source>
</evidence>
<keyword evidence="8" id="KW-0249">Electron transport</keyword>
<dbReference type="Proteomes" id="UP000734218">
    <property type="component" value="Unassembled WGS sequence"/>
</dbReference>
<evidence type="ECO:0000256" key="3">
    <source>
        <dbReference type="ARBA" id="ARBA00022448"/>
    </source>
</evidence>
<organism evidence="15 16">
    <name type="scientific">Sphingomonas jejuensis</name>
    <dbReference type="NCBI Taxonomy" id="904715"/>
    <lineage>
        <taxon>Bacteria</taxon>
        <taxon>Pseudomonadati</taxon>
        <taxon>Pseudomonadota</taxon>
        <taxon>Alphaproteobacteria</taxon>
        <taxon>Sphingomonadales</taxon>
        <taxon>Sphingomonadaceae</taxon>
        <taxon>Sphingomonas</taxon>
    </lineage>
</organism>
<keyword evidence="5" id="KW-0349">Heme</keyword>